<dbReference type="Pfam" id="PF00668">
    <property type="entry name" value="Condensation"/>
    <property type="match status" value="3"/>
</dbReference>
<dbReference type="PANTHER" id="PTHR45527:SF1">
    <property type="entry name" value="FATTY ACID SYNTHASE"/>
    <property type="match status" value="1"/>
</dbReference>
<evidence type="ECO:0000259" key="4">
    <source>
        <dbReference type="PROSITE" id="PS50075"/>
    </source>
</evidence>
<dbReference type="InterPro" id="IPR020845">
    <property type="entry name" value="AMP-binding_CS"/>
</dbReference>
<protein>
    <recommendedName>
        <fullName evidence="4">Carrier domain-containing protein</fullName>
    </recommendedName>
</protein>
<gene>
    <name evidence="5" type="ORF">KDI_19250</name>
</gene>
<dbReference type="PROSITE" id="PS00455">
    <property type="entry name" value="AMP_BINDING"/>
    <property type="match status" value="2"/>
</dbReference>
<proteinExistence type="predicted"/>
<dbReference type="InterPro" id="IPR036736">
    <property type="entry name" value="ACP-like_sf"/>
</dbReference>
<dbReference type="FunFam" id="2.30.38.10:FF:000001">
    <property type="entry name" value="Non-ribosomal peptide synthetase PvdI"/>
    <property type="match status" value="2"/>
</dbReference>
<dbReference type="FunFam" id="3.40.50.12780:FF:000012">
    <property type="entry name" value="Non-ribosomal peptide synthetase"/>
    <property type="match status" value="1"/>
</dbReference>
<accession>A0A5A5TA39</accession>
<dbReference type="Gene3D" id="3.30.300.30">
    <property type="match status" value="2"/>
</dbReference>
<dbReference type="RefSeq" id="WP_149401352.1">
    <property type="nucleotide sequence ID" value="NZ_BIXY01000022.1"/>
</dbReference>
<feature type="domain" description="Carrier" evidence="4">
    <location>
        <begin position="973"/>
        <end position="1048"/>
    </location>
</feature>
<evidence type="ECO:0000313" key="6">
    <source>
        <dbReference type="Proteomes" id="UP000322530"/>
    </source>
</evidence>
<dbReference type="GO" id="GO:0043041">
    <property type="term" value="P:amino acid activation for nonribosomal peptide biosynthetic process"/>
    <property type="evidence" value="ECO:0007669"/>
    <property type="project" value="TreeGrafter"/>
</dbReference>
<dbReference type="Pfam" id="PF00501">
    <property type="entry name" value="AMP-binding"/>
    <property type="match status" value="2"/>
</dbReference>
<organism evidence="5 6">
    <name type="scientific">Dictyobacter arantiisoli</name>
    <dbReference type="NCBI Taxonomy" id="2014874"/>
    <lineage>
        <taxon>Bacteria</taxon>
        <taxon>Bacillati</taxon>
        <taxon>Chloroflexota</taxon>
        <taxon>Ktedonobacteria</taxon>
        <taxon>Ktedonobacterales</taxon>
        <taxon>Dictyobacteraceae</taxon>
        <taxon>Dictyobacter</taxon>
    </lineage>
</organism>
<dbReference type="Gene3D" id="3.30.559.10">
    <property type="entry name" value="Chloramphenicol acetyltransferase-like domain"/>
    <property type="match status" value="3"/>
</dbReference>
<reference evidence="5 6" key="1">
    <citation type="submission" date="2019-01" db="EMBL/GenBank/DDBJ databases">
        <title>Draft genome sequence of Dictyobacter sp. Uno17.</title>
        <authorList>
            <person name="Wang C.M."/>
            <person name="Zheng Y."/>
            <person name="Sakai Y."/>
            <person name="Abe K."/>
            <person name="Yokota A."/>
            <person name="Yabe S."/>
        </authorList>
    </citation>
    <scope>NUCLEOTIDE SEQUENCE [LARGE SCALE GENOMIC DNA]</scope>
    <source>
        <strain evidence="5 6">Uno17</strain>
    </source>
</reference>
<dbReference type="PANTHER" id="PTHR45527">
    <property type="entry name" value="NONRIBOSOMAL PEPTIDE SYNTHETASE"/>
    <property type="match status" value="1"/>
</dbReference>
<dbReference type="GO" id="GO:0005737">
    <property type="term" value="C:cytoplasm"/>
    <property type="evidence" value="ECO:0007669"/>
    <property type="project" value="TreeGrafter"/>
</dbReference>
<dbReference type="PROSITE" id="PS00012">
    <property type="entry name" value="PHOSPHOPANTETHEINE"/>
    <property type="match status" value="2"/>
</dbReference>
<dbReference type="GO" id="GO:0072330">
    <property type="term" value="P:monocarboxylic acid biosynthetic process"/>
    <property type="evidence" value="ECO:0007669"/>
    <property type="project" value="UniProtKB-ARBA"/>
</dbReference>
<keyword evidence="6" id="KW-1185">Reference proteome</keyword>
<dbReference type="CDD" id="cd19531">
    <property type="entry name" value="LCL_NRPS-like"/>
    <property type="match status" value="2"/>
</dbReference>
<keyword evidence="2" id="KW-0596">Phosphopantetheine</keyword>
<keyword evidence="3" id="KW-0597">Phosphoprotein</keyword>
<dbReference type="CDD" id="cd05930">
    <property type="entry name" value="A_NRPS"/>
    <property type="match status" value="2"/>
</dbReference>
<dbReference type="SMART" id="SM00823">
    <property type="entry name" value="PKS_PP"/>
    <property type="match status" value="2"/>
</dbReference>
<dbReference type="OrthoDB" id="9757538at2"/>
<dbReference type="SUPFAM" id="SSF56801">
    <property type="entry name" value="Acetyl-CoA synthetase-like"/>
    <property type="match status" value="2"/>
</dbReference>
<evidence type="ECO:0000256" key="2">
    <source>
        <dbReference type="ARBA" id="ARBA00022450"/>
    </source>
</evidence>
<dbReference type="Gene3D" id="3.30.559.30">
    <property type="entry name" value="Nonribosomal peptide synthetase, condensation domain"/>
    <property type="match status" value="3"/>
</dbReference>
<dbReference type="InterPro" id="IPR000873">
    <property type="entry name" value="AMP-dep_synth/lig_dom"/>
</dbReference>
<dbReference type="GO" id="GO:0003824">
    <property type="term" value="F:catalytic activity"/>
    <property type="evidence" value="ECO:0007669"/>
    <property type="project" value="InterPro"/>
</dbReference>
<dbReference type="InterPro" id="IPR006162">
    <property type="entry name" value="Ppantetheine_attach_site"/>
</dbReference>
<dbReference type="Pfam" id="PF00550">
    <property type="entry name" value="PP-binding"/>
    <property type="match status" value="2"/>
</dbReference>
<dbReference type="InterPro" id="IPR020806">
    <property type="entry name" value="PKS_PP-bd"/>
</dbReference>
<dbReference type="InterPro" id="IPR045851">
    <property type="entry name" value="AMP-bd_C_sf"/>
</dbReference>
<dbReference type="NCBIfam" id="TIGR01733">
    <property type="entry name" value="AA-adenyl-dom"/>
    <property type="match status" value="2"/>
</dbReference>
<sequence>MPETLIESFRLSPQQRHLCALLRPEESFPYRTHISARLQGPLDLSRLSGALRQLVERYEILRTNFPRQAGFALPAQVIAQDTPLLLEIYDCSAIPAHEQEEMREKLQEAFKKRPFDLTAGPAWRVMLIRYSPERHWLWWDMATLNADVQSCHALLQELSQLYSGQDTQSEEEEEEEPLQYADLSEWLYDILQSGEGTQGNTYWRAAERVPGITTSLPYEHVSDPFAPFAPQTLTLELPSEMLARLQALSSQLNVAEHCLLLAGWGALLSRLTGQTSLLIGTRYNGREYTEIAKAVGLFARSLPLSYQFSEGAGYSEIARQIEETIRQGEEWQDCFSWQIVEASGEREPFCPLGFIYETLPAPWQAGEIAWLVEEQEMYEDRFKVCLSCRRGSESLLVSLHYDPHAFSQQDMQRLLEQWQTVCEQILANPDELLSTLHLLTAHEKHILVSEWNATQDNDLTEQGIHQLFEAQVRRTPDAPALRYGEHLLSYEQLEQQANQLAHLLLAKGLQPGGYVTLCLPRDHRAIISLLAVLKAGGTYIPLEMDMPTARLQVLLQQYTPALTISSQELLKHLPTLTTPVLLIDMLTQQLAEQPTTAPEIETVPDGLAYVITTSGSTGVPKGVMVRQHSVSNYTQALCKLLTVQPGWHFATVTSLAADLGNTSIFCGLASGGCVHVLPYELVTDASALSDYTRNYPLDVLKIVPSHLQILLSTGTTGLLPAKRLVLGGEVLPWSLVQQIQHQQPDCQIFNHYGPTEATVGSLVYPLGPTQQGPHSVPIGRPIANVQVYVLDEQLQLTPIGVAGELYIGGAGIARGYLANPAITAEQFVPDPFSSIAGVRLYRTGDRARYRSDGTLEFLGRRDAQIKIRGYRVELGEIENQLRRHPDVREAVVQLWEEEGKEGKLVGYIVPWQQPGPRQEQLKQALLEQLPQYMVPGQIMCLEQLPLTTNGKVDRRHLPAPQAREQEESRHQQQVHTPIEEVMLGVWQEILNLKSIDKNDNFFQIGGHSLLGTRATSRLQEIFGIAVPIVWLFEDPTVVQLARRIEEALRRQHTQIISPIEASSRPEYLPLSFAQQRLWFLNQLEPDSTAYHIPQATRVRGLLNRIALEQALLGVIQRHENLRTTFPMREEQPIQQISPKPLTRMPVVDLSKLGQQEGEDEARRLAQQEAQQPFDLVNGPLLRCWLLQLESQEDTVLLLTMHHIISDGWSMSILVRELTSLYTAFPHMETASLPALPIQYADYALWQRSSLQGEVLERQLDYWKTQLSGLATQNLPTDHPRQVVQGFQSKWQRVQLPPELTQQLQALSQREGATLFMTLLASFQVLLARYSGQYDIAVGTPIANRTREELAGLIGFFINTLVLRADLSDNPSFVDLLAQVRATALGAYTHQDTPFEQVVEALQPQRDRSRPPLFQAVFVLQNTPDADVSAELSSLQMQGFDVEQNISQSELRMVVTKNEQGLNADLEYSTALFDSATIKRWLCHWRRLLDEIVADPRQRVLTLPMLIETEKQQIVEEWNASQLAMPEHPSLHQLFEAQVIHEPDAVALVFGENQLTYAALEQRANQLAHYLRAQGIGPDMLVGLYTGRSQEMIIGLLGILKAGAAYVPLDPAYPADRLKFILEDTQVSLVLTCEPLLAQLPAEHVSTLCLDTDWRTIARQTGEKPLGVTDPQHLAYVIYTSGSTGKPKGVLIQHRSICNTIITSIQACEIGRREHIAQCASLSFDVSILEIFLALLSGSRLCLVTSETVASGVDLASLLRYQAITVMIVTPSHLEILPATDFPALQTLLIGGETCSDQTMARWAAGRRFFTVYGPTEAAIQATTQQRTGPYLQGPLIGRPLANVQVYLLDIYQQPVPIGVPGELCIGGEGLARGYLHQPTLTAERFVPDPFGQRPGQRLYRTGDQARYRANGTIEFLGRQDTQVKLRGYRIELGEIEAVLNQHPQVFQNVVVVKGEEATEKQLVAYVVMDKGAGSTLNTAELRGYLKEHLPEYMIPAYFILLDALPLTPNGKVDQRALPSDRERLHSDDAYTAPRNPIEEALLTIWSDLLDLDQIDISDNFFELGGHSLLATQVIARLRSMLDVELPLQAFFEFPTVAGLAAQLQQVQVLPAPPIVPISREQLLPLSFAQQRLWFLDQLEPGNTAYTIPITVEFEGQLNLKAFKTALTQLIERHEGLRTTFQEREGQPYQVIALPENADITFIDLRTLAPERREEVARELCAQEARLPFDLSRGPLLRCYLWHLSEQKHWLRLNMHHIVSDGWSMGILVREFASLYQAASFGESASLSPLPIQYADYAHWQRTWLQGEVLKEQIRYWTNQLNQAHALQLPTDYPRPRTLSYQGAQHEIQLGAELTLALQQLGQQEGATLFMTLLTAFQALLYRLSGNEDIVVGTDSANRSHLETERLIGFFVNLLALRAHVNGKLPFHDLLQQVHETVLNAYMHQELPFEMIIEHLHIPREGNRTPLVNVLFVMQNIPLTSAELPGLAIHPIDNDTASVKFDLALFVTEEPSGLSCSVNYSPELFKDVTIKRMMSHYKTLLHDIVAHPESPIDHLEIYTEEEGQQRTIQKGKSLKRQLSKLKEFKKDLIDLSAEE</sequence>
<feature type="domain" description="Carrier" evidence="4">
    <location>
        <begin position="2032"/>
        <end position="2107"/>
    </location>
</feature>
<dbReference type="GO" id="GO:0008610">
    <property type="term" value="P:lipid biosynthetic process"/>
    <property type="evidence" value="ECO:0007669"/>
    <property type="project" value="UniProtKB-ARBA"/>
</dbReference>
<comment type="cofactor">
    <cofactor evidence="1">
        <name>pantetheine 4'-phosphate</name>
        <dbReference type="ChEBI" id="CHEBI:47942"/>
    </cofactor>
</comment>
<dbReference type="SUPFAM" id="SSF52777">
    <property type="entry name" value="CoA-dependent acyltransferases"/>
    <property type="match status" value="6"/>
</dbReference>
<dbReference type="InterPro" id="IPR009081">
    <property type="entry name" value="PP-bd_ACP"/>
</dbReference>
<evidence type="ECO:0000313" key="5">
    <source>
        <dbReference type="EMBL" id="GCF08361.1"/>
    </source>
</evidence>
<dbReference type="Proteomes" id="UP000322530">
    <property type="component" value="Unassembled WGS sequence"/>
</dbReference>
<dbReference type="InterPro" id="IPR025110">
    <property type="entry name" value="AMP-bd_C"/>
</dbReference>
<dbReference type="GO" id="GO:0044550">
    <property type="term" value="P:secondary metabolite biosynthetic process"/>
    <property type="evidence" value="ECO:0007669"/>
    <property type="project" value="UniProtKB-ARBA"/>
</dbReference>
<evidence type="ECO:0000256" key="1">
    <source>
        <dbReference type="ARBA" id="ARBA00001957"/>
    </source>
</evidence>
<dbReference type="InterPro" id="IPR023213">
    <property type="entry name" value="CAT-like_dom_sf"/>
</dbReference>
<dbReference type="GO" id="GO:0031177">
    <property type="term" value="F:phosphopantetheine binding"/>
    <property type="evidence" value="ECO:0007669"/>
    <property type="project" value="InterPro"/>
</dbReference>
<dbReference type="Pfam" id="PF13193">
    <property type="entry name" value="AMP-binding_C"/>
    <property type="match status" value="2"/>
</dbReference>
<name>A0A5A5TA39_9CHLR</name>
<dbReference type="Gene3D" id="3.40.50.980">
    <property type="match status" value="4"/>
</dbReference>
<evidence type="ECO:0000256" key="3">
    <source>
        <dbReference type="ARBA" id="ARBA00022553"/>
    </source>
</evidence>
<dbReference type="FunFam" id="3.30.300.30:FF:000010">
    <property type="entry name" value="Enterobactin synthetase component F"/>
    <property type="match status" value="2"/>
</dbReference>
<dbReference type="FunFam" id="3.30.559.10:FF:000012">
    <property type="entry name" value="Non-ribosomal peptide synthetase"/>
    <property type="match status" value="2"/>
</dbReference>
<dbReference type="Gene3D" id="1.10.1200.10">
    <property type="entry name" value="ACP-like"/>
    <property type="match status" value="2"/>
</dbReference>
<dbReference type="InterPro" id="IPR010071">
    <property type="entry name" value="AA_adenyl_dom"/>
</dbReference>
<dbReference type="FunFam" id="3.40.50.980:FF:000001">
    <property type="entry name" value="Non-ribosomal peptide synthetase"/>
    <property type="match status" value="2"/>
</dbReference>
<comment type="caution">
    <text evidence="5">The sequence shown here is derived from an EMBL/GenBank/DDBJ whole genome shotgun (WGS) entry which is preliminary data.</text>
</comment>
<dbReference type="SUPFAM" id="SSF47336">
    <property type="entry name" value="ACP-like"/>
    <property type="match status" value="2"/>
</dbReference>
<dbReference type="FunFam" id="1.10.1200.10:FF:000016">
    <property type="entry name" value="Non-ribosomal peptide synthase"/>
    <property type="match status" value="1"/>
</dbReference>
<dbReference type="FunFam" id="3.30.559.30:FF:000001">
    <property type="entry name" value="Non-ribosomal peptide synthetase"/>
    <property type="match status" value="1"/>
</dbReference>
<dbReference type="EMBL" id="BIXY01000022">
    <property type="protein sequence ID" value="GCF08361.1"/>
    <property type="molecule type" value="Genomic_DNA"/>
</dbReference>
<dbReference type="PROSITE" id="PS50075">
    <property type="entry name" value="CARRIER"/>
    <property type="match status" value="2"/>
</dbReference>
<dbReference type="NCBIfam" id="NF003417">
    <property type="entry name" value="PRK04813.1"/>
    <property type="match status" value="2"/>
</dbReference>
<dbReference type="InterPro" id="IPR001242">
    <property type="entry name" value="Condensation_dom"/>
</dbReference>
<dbReference type="Gene3D" id="2.30.38.10">
    <property type="entry name" value="Luciferase, Domain 3"/>
    <property type="match status" value="2"/>
</dbReference>